<evidence type="ECO:0008006" key="4">
    <source>
        <dbReference type="Google" id="ProtNLM"/>
    </source>
</evidence>
<dbReference type="KEGG" id="sapi:SAPIS_v1c06570"/>
<dbReference type="AlphaFoldDB" id="V5RIL2"/>
<protein>
    <recommendedName>
        <fullName evidence="4">Transmembrane protein</fullName>
    </recommendedName>
</protein>
<dbReference type="OrthoDB" id="389596at2"/>
<evidence type="ECO:0000256" key="1">
    <source>
        <dbReference type="SAM" id="Phobius"/>
    </source>
</evidence>
<dbReference type="Proteomes" id="UP000018550">
    <property type="component" value="Chromosome"/>
</dbReference>
<evidence type="ECO:0000313" key="3">
    <source>
        <dbReference type="Proteomes" id="UP000018550"/>
    </source>
</evidence>
<dbReference type="HOGENOM" id="CLU_1371475_0_0_14"/>
<proteinExistence type="predicted"/>
<keyword evidence="1" id="KW-0472">Membrane</keyword>
<feature type="transmembrane region" description="Helical" evidence="1">
    <location>
        <begin position="7"/>
        <end position="29"/>
    </location>
</feature>
<evidence type="ECO:0000313" key="2">
    <source>
        <dbReference type="EMBL" id="AHB36502.1"/>
    </source>
</evidence>
<keyword evidence="3" id="KW-1185">Reference proteome</keyword>
<organism evidence="2 3">
    <name type="scientific">Spiroplasma apis B31</name>
    <dbReference type="NCBI Taxonomy" id="1276258"/>
    <lineage>
        <taxon>Bacteria</taxon>
        <taxon>Bacillati</taxon>
        <taxon>Mycoplasmatota</taxon>
        <taxon>Mollicutes</taxon>
        <taxon>Entomoplasmatales</taxon>
        <taxon>Spiroplasmataceae</taxon>
        <taxon>Spiroplasma</taxon>
    </lineage>
</organism>
<accession>V5RIL2</accession>
<keyword evidence="1" id="KW-1133">Transmembrane helix</keyword>
<name>V5RIL2_SPIAP</name>
<dbReference type="STRING" id="1276258.SAPIS_v1c06570"/>
<gene>
    <name evidence="2" type="ORF">SAPIS_v1c06570</name>
</gene>
<sequence>MGYKEKMLVIIIIIWIFALLITGSLAIIYKVRHKNYLSLNKEYTQILKNVDPDFTLKTYDVKYEMPKDEECYYFASNIPLYVYPIIKKQKKKSINDANPKFEFYRSLKNNFSLIYIKHKKSCLVTSIFVTNNRVLFETPNEFIQFPITKIKNIYGATYNIDKTWYNGIEIVLEKVRYRINISDIELLTTFKKIIEGGNN</sequence>
<dbReference type="RefSeq" id="WP_023789651.1">
    <property type="nucleotide sequence ID" value="NC_022998.1"/>
</dbReference>
<dbReference type="EMBL" id="CP006682">
    <property type="protein sequence ID" value="AHB36502.1"/>
    <property type="molecule type" value="Genomic_DNA"/>
</dbReference>
<reference evidence="2 3" key="1">
    <citation type="journal article" date="2014" name="Genome Announc.">
        <title>Complete Genome Sequence of Spiroplasma apis B31T (ATCC 33834), a Bacterium Associated with May Disease of Honeybees (Apis mellifera).</title>
        <authorList>
            <person name="Ku C."/>
            <person name="Lo W.S."/>
            <person name="Chen L.L."/>
            <person name="Kuo C.H."/>
        </authorList>
    </citation>
    <scope>NUCLEOTIDE SEQUENCE [LARGE SCALE GENOMIC DNA]</scope>
    <source>
        <strain evidence="2">B31</strain>
    </source>
</reference>
<dbReference type="PATRIC" id="fig|1276258.3.peg.670"/>
<keyword evidence="1" id="KW-0812">Transmembrane</keyword>